<name>A0ABR4CY51_9HELO</name>
<feature type="region of interest" description="Disordered" evidence="1">
    <location>
        <begin position="1"/>
        <end position="340"/>
    </location>
</feature>
<dbReference type="Proteomes" id="UP001595075">
    <property type="component" value="Unassembled WGS sequence"/>
</dbReference>
<accession>A0ABR4CY51</accession>
<evidence type="ECO:0000313" key="2">
    <source>
        <dbReference type="EMBL" id="KAL2074810.1"/>
    </source>
</evidence>
<evidence type="ECO:0000256" key="1">
    <source>
        <dbReference type="SAM" id="MobiDB-lite"/>
    </source>
</evidence>
<feature type="compositionally biased region" description="Basic and acidic residues" evidence="1">
    <location>
        <begin position="72"/>
        <end position="81"/>
    </location>
</feature>
<feature type="compositionally biased region" description="Basic and acidic residues" evidence="1">
    <location>
        <begin position="166"/>
        <end position="177"/>
    </location>
</feature>
<organism evidence="2 3">
    <name type="scientific">Oculimacula yallundae</name>
    <dbReference type="NCBI Taxonomy" id="86028"/>
    <lineage>
        <taxon>Eukaryota</taxon>
        <taxon>Fungi</taxon>
        <taxon>Dikarya</taxon>
        <taxon>Ascomycota</taxon>
        <taxon>Pezizomycotina</taxon>
        <taxon>Leotiomycetes</taxon>
        <taxon>Helotiales</taxon>
        <taxon>Ploettnerulaceae</taxon>
        <taxon>Oculimacula</taxon>
    </lineage>
</organism>
<proteinExistence type="predicted"/>
<reference evidence="2 3" key="1">
    <citation type="journal article" date="2024" name="Commun. Biol.">
        <title>Comparative genomic analysis of thermophilic fungi reveals convergent evolutionary adaptations and gene losses.</title>
        <authorList>
            <person name="Steindorff A.S."/>
            <person name="Aguilar-Pontes M.V."/>
            <person name="Robinson A.J."/>
            <person name="Andreopoulos B."/>
            <person name="LaButti K."/>
            <person name="Kuo A."/>
            <person name="Mondo S."/>
            <person name="Riley R."/>
            <person name="Otillar R."/>
            <person name="Haridas S."/>
            <person name="Lipzen A."/>
            <person name="Grimwood J."/>
            <person name="Schmutz J."/>
            <person name="Clum A."/>
            <person name="Reid I.D."/>
            <person name="Moisan M.C."/>
            <person name="Butler G."/>
            <person name="Nguyen T.T.M."/>
            <person name="Dewar K."/>
            <person name="Conant G."/>
            <person name="Drula E."/>
            <person name="Henrissat B."/>
            <person name="Hansel C."/>
            <person name="Singer S."/>
            <person name="Hutchinson M.I."/>
            <person name="de Vries R.P."/>
            <person name="Natvig D.O."/>
            <person name="Powell A.J."/>
            <person name="Tsang A."/>
            <person name="Grigoriev I.V."/>
        </authorList>
    </citation>
    <scope>NUCLEOTIDE SEQUENCE [LARGE SCALE GENOMIC DNA]</scope>
    <source>
        <strain evidence="2 3">CBS 494.80</strain>
    </source>
</reference>
<feature type="compositionally biased region" description="Polar residues" evidence="1">
    <location>
        <begin position="27"/>
        <end position="39"/>
    </location>
</feature>
<sequence length="493" mass="52913">MFSTIPSTPPRGRSRFSKVLPVAPGETCQTSPAALTSRSMRTDLPPLPSDAVKAPMVIPRRPIGGGGGVGGDIEKEKEKAARSLRSASIASESSIYSDSVGFSRSPSGSSTKDGSVSGVDTADGPTPPPLPAKDKDCEISDEKPQTIHKRSSISISSLESALHPTEIWRRRSGKSEHSFVFSDLKLTKSNGSTASPPRRQEQSTDQPQLPRSITGRKPVPARPAPPQPEFMGNKISKLRKKGSREDSSNDDGPYPAQAHPQPYESVQRLPTPEYLKADKQHTVDASILSPVSPFTPPDDKPLVPRKSESRSLSVSNNSSDATIVPPTTTAPTPENDPPIRPNLLAAHSRDGSDALTITSESVIMNAPQPQKPHAAARILTPQPSSDKASPMSLQSPAAHAAYFPTIKSPAARGTVLPGPALDLFHFECYHSHKVMRVANNRLCPVGCMICQKQDTEKRFRCTWCCLSVCGSCSRVLDSVPGKDLRLAVERIGK</sequence>
<feature type="compositionally biased region" description="Low complexity" evidence="1">
    <location>
        <begin position="83"/>
        <end position="110"/>
    </location>
</feature>
<feature type="compositionally biased region" description="Basic and acidic residues" evidence="1">
    <location>
        <begin position="132"/>
        <end position="145"/>
    </location>
</feature>
<gene>
    <name evidence="2" type="ORF">VTL71DRAFT_8589</name>
</gene>
<keyword evidence="3" id="KW-1185">Reference proteome</keyword>
<feature type="compositionally biased region" description="Low complexity" evidence="1">
    <location>
        <begin position="310"/>
        <end position="333"/>
    </location>
</feature>
<feature type="compositionally biased region" description="Basic and acidic residues" evidence="1">
    <location>
        <begin position="297"/>
        <end position="309"/>
    </location>
</feature>
<protein>
    <submittedName>
        <fullName evidence="2">Uncharacterized protein</fullName>
    </submittedName>
</protein>
<dbReference type="EMBL" id="JAZHXI010000002">
    <property type="protein sequence ID" value="KAL2074810.1"/>
    <property type="molecule type" value="Genomic_DNA"/>
</dbReference>
<comment type="caution">
    <text evidence="2">The sequence shown here is derived from an EMBL/GenBank/DDBJ whole genome shotgun (WGS) entry which is preliminary data.</text>
</comment>
<evidence type="ECO:0000313" key="3">
    <source>
        <dbReference type="Proteomes" id="UP001595075"/>
    </source>
</evidence>